<protein>
    <submittedName>
        <fullName evidence="1">19461_t:CDS:1</fullName>
    </submittedName>
</protein>
<feature type="non-terminal residue" evidence="1">
    <location>
        <position position="1"/>
    </location>
</feature>
<dbReference type="OrthoDB" id="2429086at2759"/>
<evidence type="ECO:0000313" key="1">
    <source>
        <dbReference type="EMBL" id="CAI2201278.1"/>
    </source>
</evidence>
<evidence type="ECO:0000313" key="2">
    <source>
        <dbReference type="Proteomes" id="UP001153678"/>
    </source>
</evidence>
<reference evidence="1" key="1">
    <citation type="submission" date="2022-08" db="EMBL/GenBank/DDBJ databases">
        <authorList>
            <person name="Kallberg Y."/>
            <person name="Tangrot J."/>
            <person name="Rosling A."/>
        </authorList>
    </citation>
    <scope>NUCLEOTIDE SEQUENCE</scope>
    <source>
        <strain evidence="1">Wild A</strain>
    </source>
</reference>
<accession>A0A9W4X7W2</accession>
<name>A0A9W4X7W2_9GLOM</name>
<gene>
    <name evidence="1" type="ORF">FWILDA_LOCUS19986</name>
</gene>
<comment type="caution">
    <text evidence="1">The sequence shown here is derived from an EMBL/GenBank/DDBJ whole genome shotgun (WGS) entry which is preliminary data.</text>
</comment>
<sequence length="67" mass="7705">VEIVRELGTLSRHHKNSIGVLITSSNENYTMQARRAARISALTDKEIICSDLVDVEHRQKEIQIRNF</sequence>
<organism evidence="1 2">
    <name type="scientific">Funneliformis geosporum</name>
    <dbReference type="NCBI Taxonomy" id="1117311"/>
    <lineage>
        <taxon>Eukaryota</taxon>
        <taxon>Fungi</taxon>
        <taxon>Fungi incertae sedis</taxon>
        <taxon>Mucoromycota</taxon>
        <taxon>Glomeromycotina</taxon>
        <taxon>Glomeromycetes</taxon>
        <taxon>Glomerales</taxon>
        <taxon>Glomeraceae</taxon>
        <taxon>Funneliformis</taxon>
    </lineage>
</organism>
<feature type="non-terminal residue" evidence="1">
    <location>
        <position position="67"/>
    </location>
</feature>
<proteinExistence type="predicted"/>
<dbReference type="AlphaFoldDB" id="A0A9W4X7W2"/>
<dbReference type="Proteomes" id="UP001153678">
    <property type="component" value="Unassembled WGS sequence"/>
</dbReference>
<dbReference type="EMBL" id="CAMKVN010027079">
    <property type="protein sequence ID" value="CAI2201278.1"/>
    <property type="molecule type" value="Genomic_DNA"/>
</dbReference>
<keyword evidence="2" id="KW-1185">Reference proteome</keyword>